<dbReference type="AlphaFoldDB" id="A0A1Y3AZF1"/>
<dbReference type="Proteomes" id="UP000194236">
    <property type="component" value="Unassembled WGS sequence"/>
</dbReference>
<proteinExistence type="predicted"/>
<organism evidence="1 2">
    <name type="scientific">Euroglyphus maynei</name>
    <name type="common">Mayne's house dust mite</name>
    <dbReference type="NCBI Taxonomy" id="6958"/>
    <lineage>
        <taxon>Eukaryota</taxon>
        <taxon>Metazoa</taxon>
        <taxon>Ecdysozoa</taxon>
        <taxon>Arthropoda</taxon>
        <taxon>Chelicerata</taxon>
        <taxon>Arachnida</taxon>
        <taxon>Acari</taxon>
        <taxon>Acariformes</taxon>
        <taxon>Sarcoptiformes</taxon>
        <taxon>Astigmata</taxon>
        <taxon>Psoroptidia</taxon>
        <taxon>Analgoidea</taxon>
        <taxon>Pyroglyphidae</taxon>
        <taxon>Pyroglyphinae</taxon>
        <taxon>Euroglyphus</taxon>
    </lineage>
</organism>
<gene>
    <name evidence="1" type="ORF">BLA29_014325</name>
</gene>
<sequence>MSRSLMDQTNLVGYHGSIDSRLTPILNNAQPSFLSKQLSIRKNCGYDNICKPDLALSAKLYVIV</sequence>
<evidence type="ECO:0000313" key="2">
    <source>
        <dbReference type="Proteomes" id="UP000194236"/>
    </source>
</evidence>
<evidence type="ECO:0000313" key="1">
    <source>
        <dbReference type="EMBL" id="OTF73901.1"/>
    </source>
</evidence>
<comment type="caution">
    <text evidence="1">The sequence shown here is derived from an EMBL/GenBank/DDBJ whole genome shotgun (WGS) entry which is preliminary data.</text>
</comment>
<reference evidence="1 2" key="1">
    <citation type="submission" date="2017-03" db="EMBL/GenBank/DDBJ databases">
        <title>Genome Survey of Euroglyphus maynei.</title>
        <authorList>
            <person name="Arlian L.G."/>
            <person name="Morgan M.S."/>
            <person name="Rider S.D."/>
        </authorList>
    </citation>
    <scope>NUCLEOTIDE SEQUENCE [LARGE SCALE GENOMIC DNA]</scope>
    <source>
        <strain evidence="1">Arlian Lab</strain>
        <tissue evidence="1">Whole body</tissue>
    </source>
</reference>
<dbReference type="OrthoDB" id="5317514at2759"/>
<accession>A0A1Y3AZF1</accession>
<keyword evidence="2" id="KW-1185">Reference proteome</keyword>
<dbReference type="Gene3D" id="2.60.40.1460">
    <property type="entry name" value="Integrin domains. Chain A, domain 2"/>
    <property type="match status" value="1"/>
</dbReference>
<dbReference type="EMBL" id="MUJZ01049553">
    <property type="protein sequence ID" value="OTF73901.1"/>
    <property type="molecule type" value="Genomic_DNA"/>
</dbReference>
<protein>
    <submittedName>
        <fullName evidence="1">Uncharacterized protein</fullName>
    </submittedName>
</protein>
<name>A0A1Y3AZF1_EURMA</name>